<organism evidence="1 2">
    <name type="scientific">Tigheibacillus halophilus</name>
    <dbReference type="NCBI Taxonomy" id="361280"/>
    <lineage>
        <taxon>Bacteria</taxon>
        <taxon>Bacillati</taxon>
        <taxon>Bacillota</taxon>
        <taxon>Bacilli</taxon>
        <taxon>Bacillales</taxon>
        <taxon>Bacillaceae</taxon>
        <taxon>Tigheibacillus</taxon>
    </lineage>
</organism>
<proteinExistence type="predicted"/>
<name>A0ABU5C498_9BACI</name>
<dbReference type="InterPro" id="IPR046237">
    <property type="entry name" value="DUF6270"/>
</dbReference>
<accession>A0ABU5C498</accession>
<dbReference type="Proteomes" id="UP001281447">
    <property type="component" value="Unassembled WGS sequence"/>
</dbReference>
<dbReference type="EMBL" id="JAWDIP010000003">
    <property type="protein sequence ID" value="MDY0394143.1"/>
    <property type="molecule type" value="Genomic_DNA"/>
</dbReference>
<reference evidence="1 2" key="1">
    <citation type="submission" date="2023-10" db="EMBL/GenBank/DDBJ databases">
        <title>Virgibacillus halophilus 5B73C genome.</title>
        <authorList>
            <person name="Miliotis G."/>
            <person name="Sengupta P."/>
            <person name="Hameed A."/>
            <person name="Chuvochina M."/>
            <person name="Mcdonagh F."/>
            <person name="Simpson A.C."/>
            <person name="Singh N.K."/>
            <person name="Rekha P.D."/>
            <person name="Raman K."/>
            <person name="Hugenholtz P."/>
            <person name="Venkateswaran K."/>
        </authorList>
    </citation>
    <scope>NUCLEOTIDE SEQUENCE [LARGE SCALE GENOMIC DNA]</scope>
    <source>
        <strain evidence="1 2">5B73C</strain>
    </source>
</reference>
<keyword evidence="2" id="KW-1185">Reference proteome</keyword>
<evidence type="ECO:0000313" key="2">
    <source>
        <dbReference type="Proteomes" id="UP001281447"/>
    </source>
</evidence>
<dbReference type="Pfam" id="PF19786">
    <property type="entry name" value="DUF6270"/>
    <property type="match status" value="1"/>
</dbReference>
<comment type="caution">
    <text evidence="1">The sequence shown here is derived from an EMBL/GenBank/DDBJ whole genome shotgun (WGS) entry which is preliminary data.</text>
</comment>
<evidence type="ECO:0000313" key="1">
    <source>
        <dbReference type="EMBL" id="MDY0394143.1"/>
    </source>
</evidence>
<gene>
    <name evidence="1" type="ORF">RWE15_06180</name>
</gene>
<protein>
    <submittedName>
        <fullName evidence="1">DUF6270 domain-containing protein</fullName>
    </submittedName>
</protein>
<sequence length="194" mass="23662">MLRKTFFTQLKLTNPDFLILDFYIDGSKDILYLDANHIITINYMLRKNMNFFYEVDKNSDVLSHQNIHSYLQLWQEALDKFVEKIVQIIPQERIILQRVRKTEEYKTKDGKIEKFKGKIKHVKRSNYLFEYMEEYFIKLLPNINIINLEKKEYYSLYNHPENNTPDHLNSSYYKDFMNHLDDITIKYLLNKNIQ</sequence>